<proteinExistence type="predicted"/>
<dbReference type="GeneID" id="96624823"/>
<sequence>MRTDNIIFLIVMGCITVFLIWKAVQNKKKYGTITHPFRHTEYYDPTRDPTKTDYYARVEETVRQREWARQQKKAEKARSKGRK</sequence>
<dbReference type="AlphaFoldDB" id="A0A7S6WW90"/>
<keyword evidence="1" id="KW-0472">Membrane</keyword>
<dbReference type="KEGG" id="rter:IDM49_11305"/>
<reference evidence="2 3" key="1">
    <citation type="submission" date="2020-09" db="EMBL/GenBank/DDBJ databases">
        <title>Investigation of environmental microbes.</title>
        <authorList>
            <person name="Ou Y."/>
            <person name="Kang Q."/>
        </authorList>
    </citation>
    <scope>NUCLEOTIDE SEQUENCE [LARGE SCALE GENOMIC DNA]</scope>
    <source>
        <strain evidence="2 3">KJZ-14</strain>
        <plasmid evidence="2 3">p1</plasmid>
    </source>
</reference>
<protein>
    <submittedName>
        <fullName evidence="2">Uncharacterized protein</fullName>
    </submittedName>
</protein>
<keyword evidence="1" id="KW-1133">Transmembrane helix</keyword>
<evidence type="ECO:0000256" key="1">
    <source>
        <dbReference type="SAM" id="Phobius"/>
    </source>
</evidence>
<keyword evidence="1" id="KW-0812">Transmembrane</keyword>
<evidence type="ECO:0000313" key="2">
    <source>
        <dbReference type="EMBL" id="QOW64683.1"/>
    </source>
</evidence>
<keyword evidence="3" id="KW-1185">Reference proteome</keyword>
<dbReference type="Proteomes" id="UP000516404">
    <property type="component" value="Plasmid p1"/>
</dbReference>
<keyword evidence="2" id="KW-0614">Plasmid</keyword>
<geneLocation type="plasmid" evidence="2 3">
    <name>p1</name>
</geneLocation>
<organism evidence="2 3">
    <name type="scientific">Rothia terrae</name>
    <dbReference type="NCBI Taxonomy" id="396015"/>
    <lineage>
        <taxon>Bacteria</taxon>
        <taxon>Bacillati</taxon>
        <taxon>Actinomycetota</taxon>
        <taxon>Actinomycetes</taxon>
        <taxon>Micrococcales</taxon>
        <taxon>Micrococcaceae</taxon>
        <taxon>Rothia</taxon>
    </lineage>
</organism>
<evidence type="ECO:0000313" key="3">
    <source>
        <dbReference type="Proteomes" id="UP000516404"/>
    </source>
</evidence>
<name>A0A7S6WW90_9MICC</name>
<gene>
    <name evidence="2" type="ORF">IDM49_11305</name>
</gene>
<dbReference type="EMBL" id="CP062960">
    <property type="protein sequence ID" value="QOW64683.1"/>
    <property type="molecule type" value="Genomic_DNA"/>
</dbReference>
<dbReference type="RefSeq" id="WP_193836737.1">
    <property type="nucleotide sequence ID" value="NZ_CP062960.1"/>
</dbReference>
<accession>A0A7S6WW90</accession>
<feature type="transmembrane region" description="Helical" evidence="1">
    <location>
        <begin position="6"/>
        <end position="24"/>
    </location>
</feature>